<organism evidence="2 3">
    <name type="scientific">Flavobacterium haoranii</name>
    <dbReference type="NCBI Taxonomy" id="683124"/>
    <lineage>
        <taxon>Bacteria</taxon>
        <taxon>Pseudomonadati</taxon>
        <taxon>Bacteroidota</taxon>
        <taxon>Flavobacteriia</taxon>
        <taxon>Flavobacteriales</taxon>
        <taxon>Flavobacteriaceae</taxon>
        <taxon>Flavobacterium</taxon>
    </lineage>
</organism>
<dbReference type="InterPro" id="IPR004919">
    <property type="entry name" value="GmrSD_N"/>
</dbReference>
<dbReference type="OrthoDB" id="9798761at2"/>
<accession>A0A1M6BYM9</accession>
<sequence length="675" mass="80173">MENKIYTLSNIAEWQSITSKISLPKLQRGFVWRPNQIEALWDSIFRGYPIGAVLMSFDGVHRNLLDGQQRCTSIALGHLNPYEENNENFLSLKEYKPMIWIDLKPSHITNNHRYVFRVLTQSHPWGYQRTDNSKTLSMGNRKKALQFFNNESEVNYTALTTDKINPWDANYPIPLQYLLNIKAINKDDFIQKIRSLINIDFNNKIKTQYSNDNYVDYNLVTDDDLIEIYYGYKNYLNCNVPEILVSSDVLKIDENELNSKNSNEMDPTLFVRVNSAGTRISGEELNYSIFKAYFPESKDLVEDIKSNFISPTKIISLFSRLSYAKQNNWSYYVKEFNVNDFRKRIKDEEFQKNMLNYINNGRANELLENAIKVIYNNVEEEKYPKALVKQLLVSNLDLTFNLLVFLERNDEYNISEVAAYFSIINWFKAEKNIGNSLFEKLKDSNSWKASYLNLVKERKVKLIVKPELLRENLKNIIINQLTCSDDWADSTKKYFSNELIKYYADNDFKDDEIVNSFREFINTIYWNKSLLIFAQRNYIVEKFKEYNQFESIEDTNRPWDWDHIYPASWIYNKENIAQIVKNWKECIGNYRALSFDDNRSESNNVSPKERFSIDNNRADSFIKEDDFKYWDQIDGNYYRLKGGDLNNDKIKIFLSAIIFRMCNIYEEWYKNYLNF</sequence>
<evidence type="ECO:0000313" key="3">
    <source>
        <dbReference type="Proteomes" id="UP000184232"/>
    </source>
</evidence>
<dbReference type="EMBL" id="FQZH01000001">
    <property type="protein sequence ID" value="SHI53850.1"/>
    <property type="molecule type" value="Genomic_DNA"/>
</dbReference>
<dbReference type="PANTHER" id="PTHR37292">
    <property type="entry name" value="VNG6097C"/>
    <property type="match status" value="1"/>
</dbReference>
<dbReference type="RefSeq" id="WP_072780660.1">
    <property type="nucleotide sequence ID" value="NZ_CP045292.1"/>
</dbReference>
<dbReference type="PANTHER" id="PTHR37292:SF2">
    <property type="entry name" value="DUF262 DOMAIN-CONTAINING PROTEIN"/>
    <property type="match status" value="1"/>
</dbReference>
<keyword evidence="3" id="KW-1185">Reference proteome</keyword>
<dbReference type="AlphaFoldDB" id="A0A1M6BYM9"/>
<evidence type="ECO:0000259" key="1">
    <source>
        <dbReference type="Pfam" id="PF03235"/>
    </source>
</evidence>
<dbReference type="Pfam" id="PF03235">
    <property type="entry name" value="GmrSD_N"/>
    <property type="match status" value="1"/>
</dbReference>
<reference evidence="2 3" key="1">
    <citation type="submission" date="2016-11" db="EMBL/GenBank/DDBJ databases">
        <authorList>
            <person name="Jaros S."/>
            <person name="Januszkiewicz K."/>
            <person name="Wedrychowicz H."/>
        </authorList>
    </citation>
    <scope>NUCLEOTIDE SEQUENCE [LARGE SCALE GENOMIC DNA]</scope>
    <source>
        <strain evidence="2 3">DSM 22807</strain>
    </source>
</reference>
<gene>
    <name evidence="2" type="ORF">SAMN05444337_0234</name>
</gene>
<name>A0A1M6BYM9_9FLAO</name>
<protein>
    <recommendedName>
        <fullName evidence="1">GmrSD restriction endonucleases N-terminal domain-containing protein</fullName>
    </recommendedName>
</protein>
<proteinExistence type="predicted"/>
<feature type="domain" description="GmrSD restriction endonucleases N-terminal" evidence="1">
    <location>
        <begin position="16"/>
        <end position="285"/>
    </location>
</feature>
<dbReference type="STRING" id="683124.SAMN05444337_0234"/>
<evidence type="ECO:0000313" key="2">
    <source>
        <dbReference type="EMBL" id="SHI53850.1"/>
    </source>
</evidence>
<dbReference type="Proteomes" id="UP000184232">
    <property type="component" value="Unassembled WGS sequence"/>
</dbReference>